<proteinExistence type="predicted"/>
<keyword evidence="2" id="KW-0472">Membrane</keyword>
<accession>A0A9X3ESB2</accession>
<evidence type="ECO:0000256" key="2">
    <source>
        <dbReference type="SAM" id="Phobius"/>
    </source>
</evidence>
<dbReference type="RefSeq" id="WP_267766054.1">
    <property type="nucleotide sequence ID" value="NZ_JAPNKE010000002.1"/>
</dbReference>
<protein>
    <submittedName>
        <fullName evidence="3">Uncharacterized protein</fullName>
    </submittedName>
</protein>
<feature type="region of interest" description="Disordered" evidence="1">
    <location>
        <begin position="223"/>
        <end position="276"/>
    </location>
</feature>
<evidence type="ECO:0000313" key="3">
    <source>
        <dbReference type="EMBL" id="MCY1004503.1"/>
    </source>
</evidence>
<feature type="compositionally biased region" description="Pro residues" evidence="1">
    <location>
        <begin position="258"/>
        <end position="268"/>
    </location>
</feature>
<sequence length="741" mass="81890">MTHPEPSPDLILQLRRACDEANRAVIDAIEKYEGDLGEQASAIVDARREHFLDLCDTLAEALLRVGDTTDYRARYHADFSAYLRDWTDIIDDAVKFPSLRELSRRWDAGPNGSPHALPPIVAESDADPAAALDALLRELFSSTADLRIFLRYMPQGVELIQHVPGDNTPVAHAVFTACEVLRVRGLVREAVRRLAEHRPSQFELIRAVATRFAVDLPTVGPSTPPALPVPEPAAVAAPPVTPPSPSAPPTSPVRESPVDPPPPVMPPPTRERGAERPQDLRFPLLSELLSFPGGRWLLSGTAARVRRFGRAVTILYMLFGVVALALANAAGAACVKVVVDAGERSDWFIYGYLAELPHGLWYLTGAPLFLFAFGVFLQRATLYLKSAAETRRLEVAGSSDNGPRESAVVWYARINRRVFRVLTPLLSLLAATLVVYGEYQSWNHMVFGWVQARQAPLLEGYSLGELSAGGISPLPIEADLCPADRDDCFVRTITGGSRDEHQRGWFLPFVGIGLLIQTTFVFICLYAVAKLLFFIGVHVSAISEMGRLKLRLDFSDRNHRMGLGRLDEPLLAALWLAAIGGMWSCLVCLSNNEKGSRFFLAGPALVPANLSHGVGLFINVVLWIALFGVPIWYFDFACHQALARERRKLDQAHAEASADEKHGLEARLKLVDEQRARPHRLRLLLVGWSMIILSVLLPILLWVGSSWHPVEFLRGVLARRLPHGVCYILGHVPEIPRQPRA</sequence>
<feature type="transmembrane region" description="Helical" evidence="2">
    <location>
        <begin position="570"/>
        <end position="592"/>
    </location>
</feature>
<reference evidence="3" key="1">
    <citation type="submission" date="2022-11" db="EMBL/GenBank/DDBJ databases">
        <title>Minimal conservation of predation-associated metabolite biosynthetic gene clusters underscores biosynthetic potential of Myxococcota including descriptions for ten novel species: Archangium lansinium sp. nov., Myxococcus landrumus sp. nov., Nannocystis bai.</title>
        <authorList>
            <person name="Ahearne A."/>
            <person name="Stevens C."/>
            <person name="Phillips K."/>
        </authorList>
    </citation>
    <scope>NUCLEOTIDE SEQUENCE</scope>
    <source>
        <strain evidence="3">Na p29</strain>
    </source>
</reference>
<evidence type="ECO:0000256" key="1">
    <source>
        <dbReference type="SAM" id="MobiDB-lite"/>
    </source>
</evidence>
<feature type="transmembrane region" description="Helical" evidence="2">
    <location>
        <begin position="683"/>
        <end position="703"/>
    </location>
</feature>
<feature type="transmembrane region" description="Helical" evidence="2">
    <location>
        <begin position="359"/>
        <end position="377"/>
    </location>
</feature>
<feature type="transmembrane region" description="Helical" evidence="2">
    <location>
        <begin position="612"/>
        <end position="634"/>
    </location>
</feature>
<dbReference type="Proteomes" id="UP001150924">
    <property type="component" value="Unassembled WGS sequence"/>
</dbReference>
<feature type="transmembrane region" description="Helical" evidence="2">
    <location>
        <begin position="314"/>
        <end position="339"/>
    </location>
</feature>
<gene>
    <name evidence="3" type="ORF">OV079_02745</name>
</gene>
<feature type="compositionally biased region" description="Pro residues" evidence="1">
    <location>
        <begin position="239"/>
        <end position="251"/>
    </location>
</feature>
<keyword evidence="2" id="KW-1133">Transmembrane helix</keyword>
<organism evidence="3 4">
    <name type="scientific">Nannocystis pusilla</name>
    <dbReference type="NCBI Taxonomy" id="889268"/>
    <lineage>
        <taxon>Bacteria</taxon>
        <taxon>Pseudomonadati</taxon>
        <taxon>Myxococcota</taxon>
        <taxon>Polyangia</taxon>
        <taxon>Nannocystales</taxon>
        <taxon>Nannocystaceae</taxon>
        <taxon>Nannocystis</taxon>
    </lineage>
</organism>
<dbReference type="AlphaFoldDB" id="A0A9X3ESB2"/>
<dbReference type="EMBL" id="JAPNKE010000002">
    <property type="protein sequence ID" value="MCY1004503.1"/>
    <property type="molecule type" value="Genomic_DNA"/>
</dbReference>
<feature type="transmembrane region" description="Helical" evidence="2">
    <location>
        <begin position="505"/>
        <end position="528"/>
    </location>
</feature>
<keyword evidence="4" id="KW-1185">Reference proteome</keyword>
<name>A0A9X3ESB2_9BACT</name>
<evidence type="ECO:0000313" key="4">
    <source>
        <dbReference type="Proteomes" id="UP001150924"/>
    </source>
</evidence>
<comment type="caution">
    <text evidence="3">The sequence shown here is derived from an EMBL/GenBank/DDBJ whole genome shotgun (WGS) entry which is preliminary data.</text>
</comment>
<keyword evidence="2" id="KW-0812">Transmembrane</keyword>
<feature type="transmembrane region" description="Helical" evidence="2">
    <location>
        <begin position="418"/>
        <end position="437"/>
    </location>
</feature>